<dbReference type="Proteomes" id="UP001597101">
    <property type="component" value="Unassembled WGS sequence"/>
</dbReference>
<dbReference type="EMBL" id="JBHTJV010000002">
    <property type="protein sequence ID" value="MFD0915429.1"/>
    <property type="molecule type" value="Genomic_DNA"/>
</dbReference>
<evidence type="ECO:0008006" key="3">
    <source>
        <dbReference type="Google" id="ProtNLM"/>
    </source>
</evidence>
<sequence>MSKFTDLIEEHKKSALESGNARFSLRIPRNQHSMIQRLADDVGISMNDLILCALQAAYSSYTGTELHKPDDMASELDKPKVE</sequence>
<proteinExistence type="predicted"/>
<dbReference type="Gene3D" id="1.10.1220.10">
    <property type="entry name" value="Met repressor-like"/>
    <property type="match status" value="1"/>
</dbReference>
<comment type="caution">
    <text evidence="1">The sequence shown here is derived from an EMBL/GenBank/DDBJ whole genome shotgun (WGS) entry which is preliminary data.</text>
</comment>
<evidence type="ECO:0000313" key="2">
    <source>
        <dbReference type="Proteomes" id="UP001597101"/>
    </source>
</evidence>
<reference evidence="2" key="1">
    <citation type="journal article" date="2019" name="Int. J. Syst. Evol. Microbiol.">
        <title>The Global Catalogue of Microorganisms (GCM) 10K type strain sequencing project: providing services to taxonomists for standard genome sequencing and annotation.</title>
        <authorList>
            <consortium name="The Broad Institute Genomics Platform"/>
            <consortium name="The Broad Institute Genome Sequencing Center for Infectious Disease"/>
            <person name="Wu L."/>
            <person name="Ma J."/>
        </authorList>
    </citation>
    <scope>NUCLEOTIDE SEQUENCE [LARGE SCALE GENOMIC DNA]</scope>
    <source>
        <strain evidence="2">CCUG 60023</strain>
    </source>
</reference>
<dbReference type="RefSeq" id="WP_377211271.1">
    <property type="nucleotide sequence ID" value="NZ_JBHTJV010000002.1"/>
</dbReference>
<name>A0ABW3FAE4_9HYPH</name>
<organism evidence="1 2">
    <name type="scientific">Pseudahrensia aquimaris</name>
    <dbReference type="NCBI Taxonomy" id="744461"/>
    <lineage>
        <taxon>Bacteria</taxon>
        <taxon>Pseudomonadati</taxon>
        <taxon>Pseudomonadota</taxon>
        <taxon>Alphaproteobacteria</taxon>
        <taxon>Hyphomicrobiales</taxon>
        <taxon>Ahrensiaceae</taxon>
        <taxon>Pseudahrensia</taxon>
    </lineage>
</organism>
<evidence type="ECO:0000313" key="1">
    <source>
        <dbReference type="EMBL" id="MFD0915429.1"/>
    </source>
</evidence>
<protein>
    <recommendedName>
        <fullName evidence="3">Toxin-antitoxin system HicB family antitoxin</fullName>
    </recommendedName>
</protein>
<accession>A0ABW3FAE4</accession>
<keyword evidence="2" id="KW-1185">Reference proteome</keyword>
<dbReference type="InterPro" id="IPR010985">
    <property type="entry name" value="Ribbon_hlx_hlx"/>
</dbReference>
<dbReference type="SUPFAM" id="SSF47598">
    <property type="entry name" value="Ribbon-helix-helix"/>
    <property type="match status" value="1"/>
</dbReference>
<gene>
    <name evidence="1" type="ORF">ACFQ14_03315</name>
</gene>
<dbReference type="InterPro" id="IPR013321">
    <property type="entry name" value="Arc_rbn_hlx_hlx"/>
</dbReference>